<dbReference type="EMBL" id="CP000323">
    <property type="protein sequence ID" value="ABE75569.1"/>
    <property type="molecule type" value="Genomic_DNA"/>
</dbReference>
<dbReference type="AlphaFoldDB" id="Q1Q9T4"/>
<dbReference type="STRING" id="335284.Pcryo_1792"/>
<dbReference type="HOGENOM" id="CLU_103332_0_0_6"/>
<accession>Q1Q9T4</accession>
<gene>
    <name evidence="1" type="ordered locus">Pcryo_1792</name>
</gene>
<organism evidence="1 2">
    <name type="scientific">Psychrobacter cryohalolentis (strain ATCC BAA-1226 / DSM 17306 / VKM B-2378 / K5)</name>
    <dbReference type="NCBI Taxonomy" id="335284"/>
    <lineage>
        <taxon>Bacteria</taxon>
        <taxon>Pseudomonadati</taxon>
        <taxon>Pseudomonadota</taxon>
        <taxon>Gammaproteobacteria</taxon>
        <taxon>Moraxellales</taxon>
        <taxon>Moraxellaceae</taxon>
        <taxon>Psychrobacter</taxon>
    </lineage>
</organism>
<dbReference type="Proteomes" id="UP000002425">
    <property type="component" value="Chromosome"/>
</dbReference>
<proteinExistence type="predicted"/>
<evidence type="ECO:0000313" key="2">
    <source>
        <dbReference type="Proteomes" id="UP000002425"/>
    </source>
</evidence>
<sequence length="234" mass="27700">MYITLYDKSHFDRFSLVITQIMGHHMRKDAVSKNINITSQTSIKKKQFTEVGDMNECKTALEIMRRNKNTIEASLAFHNNVEKMKKEFVGKLKLDLYLNAKSYPQKLILRNMKVDNKYEKFSFGSIENIGIICFEFQDYYNKPSLGVRFLGKFRHSEFASEHKSRIKSLLNENIKNKQFESSSWWPAKDKFEPFDWRSSSKPWQMMKDDTMAIKILDEVLEIYKVLIENGYEIT</sequence>
<evidence type="ECO:0000313" key="1">
    <source>
        <dbReference type="EMBL" id="ABE75569.1"/>
    </source>
</evidence>
<reference evidence="1" key="1">
    <citation type="submission" date="2006-03" db="EMBL/GenBank/DDBJ databases">
        <title>Complete sequence of chromosome of Psychrobacter cryohalolentis K5.</title>
        <authorList>
            <consortium name="US DOE Joint Genome Institute"/>
            <person name="Copeland A."/>
            <person name="Lucas S."/>
            <person name="Lapidus A."/>
            <person name="Barry K."/>
            <person name="Detter J.C."/>
            <person name="Glavina del Rio T."/>
            <person name="Hammon N."/>
            <person name="Israni S."/>
            <person name="Dalin E."/>
            <person name="Tice H."/>
            <person name="Pitluck S."/>
            <person name="Brettin T."/>
            <person name="Bruce D."/>
            <person name="Han C."/>
            <person name="Tapia R."/>
            <person name="Sims D.R."/>
            <person name="Gilna P."/>
            <person name="Schmutz J."/>
            <person name="Larimer F."/>
            <person name="Land M."/>
            <person name="Hauser L."/>
            <person name="Kyrpides N."/>
            <person name="Kim E."/>
            <person name="Richardson P."/>
        </authorList>
    </citation>
    <scope>NUCLEOTIDE SEQUENCE</scope>
    <source>
        <strain evidence="1">K5</strain>
    </source>
</reference>
<dbReference type="KEGG" id="pcr:Pcryo_1792"/>
<name>Q1Q9T4_PSYCK</name>
<keyword evidence="2" id="KW-1185">Reference proteome</keyword>
<protein>
    <submittedName>
        <fullName evidence="1">Uncharacterized protein</fullName>
    </submittedName>
</protein>